<dbReference type="AlphaFoldDB" id="A0A9W7EAW5"/>
<keyword evidence="3" id="KW-1185">Reference proteome</keyword>
<evidence type="ECO:0000313" key="2">
    <source>
        <dbReference type="EMBL" id="GMH71390.1"/>
    </source>
</evidence>
<evidence type="ECO:0000256" key="1">
    <source>
        <dbReference type="SAM" id="SignalP"/>
    </source>
</evidence>
<feature type="chain" id="PRO_5040906099" description="Secreted protein" evidence="1">
    <location>
        <begin position="18"/>
        <end position="120"/>
    </location>
</feature>
<reference evidence="3" key="1">
    <citation type="journal article" date="2023" name="Commun. Biol.">
        <title>Genome analysis of Parmales, the sister group of diatoms, reveals the evolutionary specialization of diatoms from phago-mixotrophs to photoautotrophs.</title>
        <authorList>
            <person name="Ban H."/>
            <person name="Sato S."/>
            <person name="Yoshikawa S."/>
            <person name="Yamada K."/>
            <person name="Nakamura Y."/>
            <person name="Ichinomiya M."/>
            <person name="Sato N."/>
            <person name="Blanc-Mathieu R."/>
            <person name="Endo H."/>
            <person name="Kuwata A."/>
            <person name="Ogata H."/>
        </authorList>
    </citation>
    <scope>NUCLEOTIDE SEQUENCE [LARGE SCALE GENOMIC DNA]</scope>
    <source>
        <strain evidence="3">NIES 3700</strain>
    </source>
</reference>
<protein>
    <recommendedName>
        <fullName evidence="4">Secreted protein</fullName>
    </recommendedName>
</protein>
<evidence type="ECO:0000313" key="3">
    <source>
        <dbReference type="Proteomes" id="UP001165122"/>
    </source>
</evidence>
<name>A0A9W7EAW5_9STRA</name>
<proteinExistence type="predicted"/>
<gene>
    <name evidence="2" type="ORF">TrLO_g3875</name>
</gene>
<feature type="signal peptide" evidence="1">
    <location>
        <begin position="1"/>
        <end position="17"/>
    </location>
</feature>
<keyword evidence="1" id="KW-0732">Signal</keyword>
<dbReference type="Proteomes" id="UP001165122">
    <property type="component" value="Unassembled WGS sequence"/>
</dbReference>
<accession>A0A9W7EAW5</accession>
<organism evidence="2 3">
    <name type="scientific">Triparma laevis f. longispina</name>
    <dbReference type="NCBI Taxonomy" id="1714387"/>
    <lineage>
        <taxon>Eukaryota</taxon>
        <taxon>Sar</taxon>
        <taxon>Stramenopiles</taxon>
        <taxon>Ochrophyta</taxon>
        <taxon>Bolidophyceae</taxon>
        <taxon>Parmales</taxon>
        <taxon>Triparmaceae</taxon>
        <taxon>Triparma</taxon>
    </lineage>
</organism>
<evidence type="ECO:0008006" key="4">
    <source>
        <dbReference type="Google" id="ProtNLM"/>
    </source>
</evidence>
<sequence length="120" mass="13539">MFDKVILALAMITHVRLLLPQRLQRTRNAVFANDSCNCYTRPNGRRHLGRTRLAVPRNCPIGNDWVSVSTAANEVHTLTELTNKGVFDSKTSSSACFDGYDRIDLRRVPPTAMIVMVKKH</sequence>
<dbReference type="OrthoDB" id="6130531at2759"/>
<comment type="caution">
    <text evidence="2">The sequence shown here is derived from an EMBL/GenBank/DDBJ whole genome shotgun (WGS) entry which is preliminary data.</text>
</comment>
<dbReference type="EMBL" id="BRXW01000638">
    <property type="protein sequence ID" value="GMH71390.1"/>
    <property type="molecule type" value="Genomic_DNA"/>
</dbReference>